<name>A0A6M0RGI5_9CYAN</name>
<protein>
    <submittedName>
        <fullName evidence="1">Uncharacterized protein</fullName>
    </submittedName>
</protein>
<evidence type="ECO:0000313" key="1">
    <source>
        <dbReference type="EMBL" id="NEZ55249.1"/>
    </source>
</evidence>
<dbReference type="AlphaFoldDB" id="A0A6M0RGI5"/>
<dbReference type="EMBL" id="QXHD01000004">
    <property type="protein sequence ID" value="NEZ55249.1"/>
    <property type="molecule type" value="Genomic_DNA"/>
</dbReference>
<sequence>MGFLNFWREEKTNYEEQASQLELSGRSQELTPKRKRVDGAIVNRRFNKAIHENGGRGQVFADAVIAETDELFSCGVNELYQATGGKRGDRSSLPQPAQEAYMVNESLTAHELERMVGTIGGEDQDEVNGRIVGLVRQEAKRTRKRLPW</sequence>
<organism evidence="1 2">
    <name type="scientific">Adonisia turfae CCMR0081</name>
    <dbReference type="NCBI Taxonomy" id="2292702"/>
    <lineage>
        <taxon>Bacteria</taxon>
        <taxon>Bacillati</taxon>
        <taxon>Cyanobacteriota</taxon>
        <taxon>Adonisia</taxon>
        <taxon>Adonisia turfae</taxon>
    </lineage>
</organism>
<keyword evidence="2" id="KW-1185">Reference proteome</keyword>
<evidence type="ECO:0000313" key="2">
    <source>
        <dbReference type="Proteomes" id="UP000481033"/>
    </source>
</evidence>
<dbReference type="Proteomes" id="UP000481033">
    <property type="component" value="Unassembled WGS sequence"/>
</dbReference>
<gene>
    <name evidence="1" type="ORF">DXZ20_06070</name>
</gene>
<accession>A0A6M0RGI5</accession>
<comment type="caution">
    <text evidence="1">The sequence shown here is derived from an EMBL/GenBank/DDBJ whole genome shotgun (WGS) entry which is preliminary data.</text>
</comment>
<proteinExistence type="predicted"/>
<reference evidence="1 2" key="1">
    <citation type="journal article" date="2020" name="Microb. Ecol.">
        <title>Ecogenomics of the Marine Benthic Filamentous Cyanobacterium Adonisia.</title>
        <authorList>
            <person name="Walter J.M."/>
            <person name="Coutinho F.H."/>
            <person name="Leomil L."/>
            <person name="Hargreaves P.I."/>
            <person name="Campeao M.E."/>
            <person name="Vieira V.V."/>
            <person name="Silva B.S."/>
            <person name="Fistarol G.O."/>
            <person name="Salomon P.S."/>
            <person name="Sawabe T."/>
            <person name="Mino S."/>
            <person name="Hosokawa M."/>
            <person name="Miyashita H."/>
            <person name="Maruyama F."/>
            <person name="van Verk M.C."/>
            <person name="Dutilh B.E."/>
            <person name="Thompson C.C."/>
            <person name="Thompson F.L."/>
        </authorList>
    </citation>
    <scope>NUCLEOTIDE SEQUENCE [LARGE SCALE GENOMIC DNA]</scope>
    <source>
        <strain evidence="1 2">CCMR0081</strain>
    </source>
</reference>